<proteinExistence type="predicted"/>
<dbReference type="Proteomes" id="UP000255163">
    <property type="component" value="Unassembled WGS sequence"/>
</dbReference>
<name>A0A376F055_ENTAS</name>
<evidence type="ECO:0000313" key="1">
    <source>
        <dbReference type="EMBL" id="STD17594.1"/>
    </source>
</evidence>
<dbReference type="EMBL" id="UFYI01000005">
    <property type="protein sequence ID" value="STD17594.1"/>
    <property type="molecule type" value="Genomic_DNA"/>
</dbReference>
<accession>A0A376F055</accession>
<dbReference type="RefSeq" id="WP_054829980.1">
    <property type="nucleotide sequence ID" value="NZ_CP011864.1"/>
</dbReference>
<evidence type="ECO:0000313" key="2">
    <source>
        <dbReference type="Proteomes" id="UP000255163"/>
    </source>
</evidence>
<gene>
    <name evidence="1" type="ORF">NCTC12123_00110</name>
</gene>
<reference evidence="1 2" key="1">
    <citation type="submission" date="2018-06" db="EMBL/GenBank/DDBJ databases">
        <authorList>
            <consortium name="Pathogen Informatics"/>
            <person name="Doyle S."/>
        </authorList>
    </citation>
    <scope>NUCLEOTIDE SEQUENCE [LARGE SCALE GENOMIC DNA]</scope>
    <source>
        <strain evidence="1 2">NCTC12123</strain>
    </source>
</reference>
<protein>
    <submittedName>
        <fullName evidence="1">Uncharacterized protein</fullName>
    </submittedName>
</protein>
<sequence length="162" mass="19089">MKNKNIEFILNTILFAKFLLYQDEFTNEELERGEDVRNIKELFVFKNKEWINDINTIRIKDINQDIHISSTYIMSLDGVGYYAFSNKSEDELYQYLVNNLCDHYIAVSEMSLEDIEGALEAIEEDLFDIYRSNLSLANKMILDVSNRFKIKPDLKRPLLTIV</sequence>
<dbReference type="AlphaFoldDB" id="A0A376F055"/>
<organism evidence="1 2">
    <name type="scientific">Enterobacter asburiae</name>
    <dbReference type="NCBI Taxonomy" id="61645"/>
    <lineage>
        <taxon>Bacteria</taxon>
        <taxon>Pseudomonadati</taxon>
        <taxon>Pseudomonadota</taxon>
        <taxon>Gammaproteobacteria</taxon>
        <taxon>Enterobacterales</taxon>
        <taxon>Enterobacteriaceae</taxon>
        <taxon>Enterobacter</taxon>
        <taxon>Enterobacter cloacae complex</taxon>
    </lineage>
</organism>